<feature type="domain" description="U3 small nucleolar RNA-associated protein 20 N-terminal" evidence="1">
    <location>
        <begin position="48"/>
        <end position="435"/>
    </location>
</feature>
<name>A0A0N5CVF9_THECL</name>
<dbReference type="PANTHER" id="PTHR17695:SF11">
    <property type="entry name" value="SMALL SUBUNIT PROCESSOME COMPONENT 20 HOMOLOG"/>
    <property type="match status" value="1"/>
</dbReference>
<dbReference type="InterPro" id="IPR057525">
    <property type="entry name" value="UTP20_C"/>
</dbReference>
<dbReference type="Gene3D" id="1.25.10.10">
    <property type="entry name" value="Leucine-rich Repeat Variant"/>
    <property type="match status" value="1"/>
</dbReference>
<dbReference type="OrthoDB" id="360653at2759"/>
<proteinExistence type="predicted"/>
<dbReference type="EMBL" id="UYYF01004282">
    <property type="protein sequence ID" value="VDN01368.1"/>
    <property type="molecule type" value="Genomic_DNA"/>
</dbReference>
<reference evidence="6" key="1">
    <citation type="submission" date="2017-02" db="UniProtKB">
        <authorList>
            <consortium name="WormBaseParasite"/>
        </authorList>
    </citation>
    <scope>IDENTIFICATION</scope>
</reference>
<dbReference type="SUPFAM" id="SSF48371">
    <property type="entry name" value="ARM repeat"/>
    <property type="match status" value="1"/>
</dbReference>
<accession>A0A0N5CVF9</accession>
<dbReference type="InterPro" id="IPR052575">
    <property type="entry name" value="SSU_processome_comp_20"/>
</dbReference>
<dbReference type="OMA" id="SHIREQC"/>
<dbReference type="InterPro" id="IPR011430">
    <property type="entry name" value="UTP20_N"/>
</dbReference>
<evidence type="ECO:0000313" key="5">
    <source>
        <dbReference type="Proteomes" id="UP000276776"/>
    </source>
</evidence>
<dbReference type="WBParaSite" id="TCLT_0000429001-mRNA-1">
    <property type="protein sequence ID" value="TCLT_0000429001-mRNA-1"/>
    <property type="gene ID" value="TCLT_0000429001"/>
</dbReference>
<dbReference type="Pfam" id="PF23099">
    <property type="entry name" value="UTP20_C"/>
    <property type="match status" value="1"/>
</dbReference>
<evidence type="ECO:0000259" key="2">
    <source>
        <dbReference type="Pfam" id="PF20416"/>
    </source>
</evidence>
<dbReference type="InterPro" id="IPR046523">
    <property type="entry name" value="UTP20_dom"/>
</dbReference>
<evidence type="ECO:0000259" key="1">
    <source>
        <dbReference type="Pfam" id="PF07539"/>
    </source>
</evidence>
<keyword evidence="5" id="KW-1185">Reference proteome</keyword>
<dbReference type="InterPro" id="IPR016024">
    <property type="entry name" value="ARM-type_fold"/>
</dbReference>
<evidence type="ECO:0000259" key="3">
    <source>
        <dbReference type="Pfam" id="PF23099"/>
    </source>
</evidence>
<dbReference type="PANTHER" id="PTHR17695">
    <property type="entry name" value="SMALL SUBUNIT PROCESSOME COMPONENT 20 HOMOLOG"/>
    <property type="match status" value="1"/>
</dbReference>
<protein>
    <submittedName>
        <fullName evidence="6">DRIM domain-containing protein</fullName>
    </submittedName>
</protein>
<dbReference type="Pfam" id="PF07539">
    <property type="entry name" value="UTP20_N"/>
    <property type="match status" value="1"/>
</dbReference>
<feature type="domain" description="U3 small nucleolar RNA-associated protein 20" evidence="2">
    <location>
        <begin position="681"/>
        <end position="910"/>
    </location>
</feature>
<reference evidence="4 5" key="2">
    <citation type="submission" date="2018-11" db="EMBL/GenBank/DDBJ databases">
        <authorList>
            <consortium name="Pathogen Informatics"/>
        </authorList>
    </citation>
    <scope>NUCLEOTIDE SEQUENCE [LARGE SCALE GENOMIC DNA]</scope>
</reference>
<dbReference type="STRING" id="103827.A0A0N5CVF9"/>
<dbReference type="Proteomes" id="UP000276776">
    <property type="component" value="Unassembled WGS sequence"/>
</dbReference>
<dbReference type="GO" id="GO:0032040">
    <property type="term" value="C:small-subunit processome"/>
    <property type="evidence" value="ECO:0007669"/>
    <property type="project" value="TreeGrafter"/>
</dbReference>
<dbReference type="InterPro" id="IPR011989">
    <property type="entry name" value="ARM-like"/>
</dbReference>
<gene>
    <name evidence="4" type="ORF">TCLT_LOCUS4279</name>
</gene>
<evidence type="ECO:0000313" key="4">
    <source>
        <dbReference type="EMBL" id="VDN01368.1"/>
    </source>
</evidence>
<feature type="domain" description="U3 small nucleolar RNA-associated protein 20 C-terminal" evidence="3">
    <location>
        <begin position="1263"/>
        <end position="1552"/>
    </location>
</feature>
<dbReference type="Pfam" id="PF20416">
    <property type="entry name" value="UTP20"/>
    <property type="match status" value="1"/>
</dbReference>
<organism evidence="6">
    <name type="scientific">Thelazia callipaeda</name>
    <name type="common">Oriental eyeworm</name>
    <name type="synonym">Parasitic nematode</name>
    <dbReference type="NCBI Taxonomy" id="103827"/>
    <lineage>
        <taxon>Eukaryota</taxon>
        <taxon>Metazoa</taxon>
        <taxon>Ecdysozoa</taxon>
        <taxon>Nematoda</taxon>
        <taxon>Chromadorea</taxon>
        <taxon>Rhabditida</taxon>
        <taxon>Spirurina</taxon>
        <taxon>Spiruromorpha</taxon>
        <taxon>Thelazioidea</taxon>
        <taxon>Thelaziidae</taxon>
        <taxon>Thelazia</taxon>
    </lineage>
</organism>
<sequence length="1554" mass="178471">MQSLRSTLLIATKLSPTLTDDQQRFLFRICITSALLARLAMDNLAFIQPHLVKRIRNLRVLSCNAFKEVFHASQDRHFVIDELNSFITYIVTPQCLYVDGNAVPEIPLSLLRLFLSWTSIPKLFFLLRLQVVTDGKAPCSLLSILCNMLSSKSISNLSKEKIIDGIFDLLTLADEITTYAVPDNILFPLPEQHGLSSGFAMVISELPKILAFIFASLPSEREKRKLKTKHLELLSRVSDFIQDGEMIEQYISVLLTFVNSGTIRSDDVIRSLLLIVSRMMAATPEPIKFLKQLVNPQSSLTERSHREALQKVEEVIAVRIKENDKRKAELLNYIISFDSWDASRIGEPDYDERHNAYSGFSEALTSNEVIDPVILCLALHNDYYVITQFSDISLRSGATRNFRNIIEYFEKFQMVECDNNEATIFIILKLIVKGLSIEKELIRHDFVKLLVAMITCFPMHKHLRFLLPLRNTADIDLDFFENIIHLQIHRRQRALYKLTQSLRTEEVHIPNEILHQFVLPLFKPYLSNLSSSTSALSDAALGLLKQIMSRTPWKKYFSMLNYYLKRLKKEDTNDKSLVRIIVAIVEAFHFNVWDEAHNPALKQKSVHFKINETGNISSNSKEDSQVEDLIVAQVNSNSSLRSSASCIYQKIVEYLIPQLKDCATGKDLTSHRKAHSLKYYKEDDEIRRAPVALATVKLLQKMPQKVMDDNLHGKLSRIAARVYHYSVVIKMCSLLMSRSVSVREAAGKTVIEITKTLGSKYICFIIREMKQTMTKGYQIHVMIFYIHKLLSAMEFQLSTGDLDSCLIDIVEVCNMDLFGDIADEKSVSGITKDVPEAKTQRTYETYRLLGRYISSNCLDYVLETLKKVVESRPDTKTMQKVGRLLRQYSLGISANEGIESKVALVFAYHILKSEVLGVMKEGEKPTESGASETKKRRRAESCLLLEKEPGRMGVIVKVSTRSKMHVFIEFGMCELYSVLKNKAFDVDSNNDIARLDPFVNIVLQCLHLKYDQILVYSLRCFLILLKFPLPSLRSNIAEFLNRLFILLADYAAIGAFGSAHEYVRKSSESLTQIIRDAPHLVLISKRLQLLLTYVETDVADNQKQAVAFPLIKAIITRKLQDPKIPEIIHYLSEISIMSEISHIREQCRQVILQYVGTHPQSKKPAKYIEFFLEQLEYQYEDGRRSAIEMLNMLFQKFTEKVNDEYALFAYVKLSARLMNDESKECRRMVSLAIQQLINSVSGSKRNDLYLATQDWLKSNKEIYICTAMQLLVMFSKDSGENIENTLRELSQTLSRIFDIDTSYSCAEENILIIIDNLTSLLRAYIGISSFASSQKSPLIQLSAAQFFGFIFAAVSDEYLLSMSDPSPRQLMQWMLSVMKSYELNNALAEQTAKNIVYLFDPVVRSGENLDWLVSRFKMICRFEIVRLPAEFTRRISIFKVIAAVVLKTDLNQCRIVIRSLLPVLYREMQGRSTQTSEELRRIALEVVETIKRKIGEDEFTKRITECHRQFDIRSQMRKRKRKEDFVLNPVNAALKKQRKNKVKQKLKAKKRRIS</sequence>
<evidence type="ECO:0000313" key="6">
    <source>
        <dbReference type="WBParaSite" id="TCLT_0000429001-mRNA-1"/>
    </source>
</evidence>
<dbReference type="GO" id="GO:0030686">
    <property type="term" value="C:90S preribosome"/>
    <property type="evidence" value="ECO:0007669"/>
    <property type="project" value="TreeGrafter"/>
</dbReference>